<evidence type="ECO:0000256" key="1">
    <source>
        <dbReference type="SAM" id="MobiDB-lite"/>
    </source>
</evidence>
<dbReference type="PANTHER" id="PTHR43372">
    <property type="entry name" value="FATTY-ACID AMIDE HYDROLASE"/>
    <property type="match status" value="1"/>
</dbReference>
<dbReference type="Pfam" id="PF01425">
    <property type="entry name" value="Amidase"/>
    <property type="match status" value="1"/>
</dbReference>
<feature type="region of interest" description="Disordered" evidence="1">
    <location>
        <begin position="418"/>
        <end position="442"/>
    </location>
</feature>
<dbReference type="SUPFAM" id="SSF75304">
    <property type="entry name" value="Amidase signature (AS) enzymes"/>
    <property type="match status" value="1"/>
</dbReference>
<dbReference type="InterPro" id="IPR036928">
    <property type="entry name" value="AS_sf"/>
</dbReference>
<proteinExistence type="predicted"/>
<sequence>MANQQQQREREQLPLPLPLHYESATTLADKIRRREVTSLELVELFIQRIIRYDNNSNDNDGSKSKTKNKNRSKTSINAVVVRCFDQARTRAKELDRLLLDTIKSIQIQIQKKKDDYDYDDGAKNSYSSFLLLLEEKLGPLHGVPITVKENNDVCGLQTTLGNPISINNIATTNSPAVQQLLNSGAIILGKTNVPLNCNDVQTYNSIYGTTSNPYNVECTPGGSSGGSAASLCIGFSALELGGDIGGSIRLPAALCGIYGHKPTLNAIPFSNGCTRTPDIVVKGPMSRSPYDLELALKVLVHIPDHSPMKRLQVQSDCRLPPCTKTKLNQFRIAIWDDDQTCCPVDSNIKSAIKLLVDKLKDVAECHHVYQDRPLTSKYGWKGGSKYAFEIYQQLLATEENLGIDPELIETARDILRKRKKRKKKDEENNDHLPTEKSTQQKLRDRVIQQTEWIIQSTQSWNVANNARQKMRTTYEKFFQEYDVLICPITASVAWPKDESSSGCHEWSTDRKTQLELIVGSSRMDEDDEDDDDDNNNNDFTKNVQHFWKIGQRIIPGANGHQTPYHDQVFWSGVTNICGNPSTVFPAGQAKVTAQEGTTNHHHIMMPIGLQVVGDAGASRSVTDAPASPLCNAPASPLSEFLHAE</sequence>
<feature type="compositionally biased region" description="Basic and acidic residues" evidence="1">
    <location>
        <begin position="424"/>
        <end position="434"/>
    </location>
</feature>
<organism evidence="3 4">
    <name type="scientific">Fragilariopsis cylindrus CCMP1102</name>
    <dbReference type="NCBI Taxonomy" id="635003"/>
    <lineage>
        <taxon>Eukaryota</taxon>
        <taxon>Sar</taxon>
        <taxon>Stramenopiles</taxon>
        <taxon>Ochrophyta</taxon>
        <taxon>Bacillariophyta</taxon>
        <taxon>Bacillariophyceae</taxon>
        <taxon>Bacillariophycidae</taxon>
        <taxon>Bacillariales</taxon>
        <taxon>Bacillariaceae</taxon>
        <taxon>Fragilariopsis</taxon>
    </lineage>
</organism>
<evidence type="ECO:0000313" key="4">
    <source>
        <dbReference type="Proteomes" id="UP000095751"/>
    </source>
</evidence>
<accession>A0A1E7FFV2</accession>
<dbReference type="InterPro" id="IPR052739">
    <property type="entry name" value="FAAH2"/>
</dbReference>
<dbReference type="KEGG" id="fcy:FRACYDRAFT_239653"/>
<gene>
    <name evidence="3" type="ORF">FRACYDRAFT_239653</name>
</gene>
<evidence type="ECO:0000259" key="2">
    <source>
        <dbReference type="Pfam" id="PF01425"/>
    </source>
</evidence>
<reference evidence="3 4" key="1">
    <citation type="submission" date="2016-09" db="EMBL/GenBank/DDBJ databases">
        <title>Extensive genetic diversity and differential bi-allelic expression allows diatom success in the polar Southern Ocean.</title>
        <authorList>
            <consortium name="DOE Joint Genome Institute"/>
            <person name="Mock T."/>
            <person name="Otillar R.P."/>
            <person name="Strauss J."/>
            <person name="Dupont C."/>
            <person name="Frickenhaus S."/>
            <person name="Maumus F."/>
            <person name="Mcmullan M."/>
            <person name="Sanges R."/>
            <person name="Schmutz J."/>
            <person name="Toseland A."/>
            <person name="Valas R."/>
            <person name="Veluchamy A."/>
            <person name="Ward B.J."/>
            <person name="Allen A."/>
            <person name="Barry K."/>
            <person name="Falciatore A."/>
            <person name="Ferrante M."/>
            <person name="Fortunato A.E."/>
            <person name="Gloeckner G."/>
            <person name="Gruber A."/>
            <person name="Hipkin R."/>
            <person name="Janech M."/>
            <person name="Kroth P."/>
            <person name="Leese F."/>
            <person name="Lindquist E."/>
            <person name="Lyon B.R."/>
            <person name="Martin J."/>
            <person name="Mayer C."/>
            <person name="Parker M."/>
            <person name="Quesneville H."/>
            <person name="Raymond J."/>
            <person name="Uhlig C."/>
            <person name="Valentin K.U."/>
            <person name="Worden A.Z."/>
            <person name="Armbrust E.V."/>
            <person name="Bowler C."/>
            <person name="Green B."/>
            <person name="Moulton V."/>
            <person name="Van Oosterhout C."/>
            <person name="Grigoriev I."/>
        </authorList>
    </citation>
    <scope>NUCLEOTIDE SEQUENCE [LARGE SCALE GENOMIC DNA]</scope>
    <source>
        <strain evidence="3 4">CCMP1102</strain>
    </source>
</reference>
<dbReference type="PANTHER" id="PTHR43372:SF4">
    <property type="entry name" value="FATTY-ACID AMIDE HYDROLASE 2"/>
    <property type="match status" value="1"/>
</dbReference>
<feature type="domain" description="Amidase" evidence="2">
    <location>
        <begin position="134"/>
        <end position="497"/>
    </location>
</feature>
<keyword evidence="4" id="KW-1185">Reference proteome</keyword>
<dbReference type="GO" id="GO:0012505">
    <property type="term" value="C:endomembrane system"/>
    <property type="evidence" value="ECO:0007669"/>
    <property type="project" value="TreeGrafter"/>
</dbReference>
<dbReference type="InterPro" id="IPR023631">
    <property type="entry name" value="Amidase_dom"/>
</dbReference>
<dbReference type="EMBL" id="KV784358">
    <property type="protein sequence ID" value="OEU17050.1"/>
    <property type="molecule type" value="Genomic_DNA"/>
</dbReference>
<dbReference type="InParanoid" id="A0A1E7FFV2"/>
<protein>
    <submittedName>
        <fullName evidence="3">Amidase signature enzyme</fullName>
    </submittedName>
</protein>
<dbReference type="Proteomes" id="UP000095751">
    <property type="component" value="Unassembled WGS sequence"/>
</dbReference>
<dbReference type="Gene3D" id="3.90.1300.10">
    <property type="entry name" value="Amidase signature (AS) domain"/>
    <property type="match status" value="1"/>
</dbReference>
<name>A0A1E7FFV2_9STRA</name>
<dbReference type="AlphaFoldDB" id="A0A1E7FFV2"/>
<dbReference type="OrthoDB" id="566138at2759"/>
<evidence type="ECO:0000313" key="3">
    <source>
        <dbReference type="EMBL" id="OEU17050.1"/>
    </source>
</evidence>